<dbReference type="Proteomes" id="UP000192472">
    <property type="component" value="Unassembled WGS sequence"/>
</dbReference>
<name>A0A1W2G7A4_REIFA</name>
<feature type="domain" description="DUF4296" evidence="1">
    <location>
        <begin position="21"/>
        <end position="101"/>
    </location>
</feature>
<dbReference type="InterPro" id="IPR025381">
    <property type="entry name" value="DUF4296"/>
</dbReference>
<keyword evidence="3" id="KW-1185">Reference proteome</keyword>
<gene>
    <name evidence="2" type="ORF">SAMN04488029_0848</name>
</gene>
<organism evidence="2 3">
    <name type="scientific">Reichenbachiella faecimaris</name>
    <dbReference type="NCBI Taxonomy" id="692418"/>
    <lineage>
        <taxon>Bacteria</taxon>
        <taxon>Pseudomonadati</taxon>
        <taxon>Bacteroidota</taxon>
        <taxon>Cytophagia</taxon>
        <taxon>Cytophagales</taxon>
        <taxon>Reichenbachiellaceae</taxon>
        <taxon>Reichenbachiella</taxon>
    </lineage>
</organism>
<evidence type="ECO:0000313" key="3">
    <source>
        <dbReference type="Proteomes" id="UP000192472"/>
    </source>
</evidence>
<dbReference type="EMBL" id="FWYF01000001">
    <property type="protein sequence ID" value="SMD32503.1"/>
    <property type="molecule type" value="Genomic_DNA"/>
</dbReference>
<reference evidence="2 3" key="1">
    <citation type="submission" date="2017-04" db="EMBL/GenBank/DDBJ databases">
        <authorList>
            <person name="Afonso C.L."/>
            <person name="Miller P.J."/>
            <person name="Scott M.A."/>
            <person name="Spackman E."/>
            <person name="Goraichik I."/>
            <person name="Dimitrov K.M."/>
            <person name="Suarez D.L."/>
            <person name="Swayne D.E."/>
        </authorList>
    </citation>
    <scope>NUCLEOTIDE SEQUENCE [LARGE SCALE GENOMIC DNA]</scope>
    <source>
        <strain evidence="2 3">DSM 26133</strain>
    </source>
</reference>
<accession>A0A1W2G7A4</accession>
<evidence type="ECO:0000313" key="2">
    <source>
        <dbReference type="EMBL" id="SMD32503.1"/>
    </source>
</evidence>
<sequence>MLINVIVGFSCSSTVDQQPAIPSSQMVELLIDIHILEARVDKLRVTNDSAYAIYNTLESEIFKQYDVSKEYYEYSYQYYLTNPKLLDQIYGVVVDSLNLIQKRGYQKQSELAVLDSALVEKAVLQDFPDKKIKEAKKESLKSLPKEKVLKAKENIPLIETQPTIKNTTLPSKRAKLISRDSLRVRNKNIAPAEITQDSLK</sequence>
<protein>
    <recommendedName>
        <fullName evidence="1">DUF4296 domain-containing protein</fullName>
    </recommendedName>
</protein>
<dbReference type="STRING" id="692418.SAMN04488029_0848"/>
<proteinExistence type="predicted"/>
<dbReference type="AlphaFoldDB" id="A0A1W2G7A4"/>
<evidence type="ECO:0000259" key="1">
    <source>
        <dbReference type="Pfam" id="PF14129"/>
    </source>
</evidence>
<dbReference type="Pfam" id="PF14129">
    <property type="entry name" value="DUF4296"/>
    <property type="match status" value="1"/>
</dbReference>